<dbReference type="RefSeq" id="WP_110830146.1">
    <property type="nucleotide sequence ID" value="NZ_QKLU01000003.1"/>
</dbReference>
<dbReference type="PANTHER" id="PTHR41317">
    <property type="entry name" value="PD-(D_E)XK NUCLEASE FAMILY TRANSPOSASE"/>
    <property type="match status" value="1"/>
</dbReference>
<gene>
    <name evidence="2" type="ORF">B0O44_103552</name>
</gene>
<dbReference type="EMBL" id="QKLU01000003">
    <property type="protein sequence ID" value="PYF75105.1"/>
    <property type="molecule type" value="Genomic_DNA"/>
</dbReference>
<protein>
    <submittedName>
        <fullName evidence="2">Putative transposase/invertase (TIGR01784 family)</fullName>
    </submittedName>
</protein>
<dbReference type="InterPro" id="IPR010106">
    <property type="entry name" value="RpnA"/>
</dbReference>
<name>A0A318ULZ2_9SPHI</name>
<proteinExistence type="predicted"/>
<dbReference type="PANTHER" id="PTHR41317:SF1">
    <property type="entry name" value="PD-(D_E)XK NUCLEASE FAMILY TRANSPOSASE"/>
    <property type="match status" value="1"/>
</dbReference>
<evidence type="ECO:0000313" key="3">
    <source>
        <dbReference type="Proteomes" id="UP000248198"/>
    </source>
</evidence>
<evidence type="ECO:0000256" key="1">
    <source>
        <dbReference type="SAM" id="MobiDB-lite"/>
    </source>
</evidence>
<dbReference type="NCBIfam" id="TIGR01784">
    <property type="entry name" value="T_den_put_tspse"/>
    <property type="match status" value="1"/>
</dbReference>
<dbReference type="Pfam" id="PF12784">
    <property type="entry name" value="PDDEXK_2"/>
    <property type="match status" value="1"/>
</dbReference>
<evidence type="ECO:0000313" key="2">
    <source>
        <dbReference type="EMBL" id="PYF75105.1"/>
    </source>
</evidence>
<dbReference type="AlphaFoldDB" id="A0A318ULZ2"/>
<keyword evidence="3" id="KW-1185">Reference proteome</keyword>
<organism evidence="2 3">
    <name type="scientific">Pedobacter nutrimenti</name>
    <dbReference type="NCBI Taxonomy" id="1241337"/>
    <lineage>
        <taxon>Bacteria</taxon>
        <taxon>Pseudomonadati</taxon>
        <taxon>Bacteroidota</taxon>
        <taxon>Sphingobacteriia</taxon>
        <taxon>Sphingobacteriales</taxon>
        <taxon>Sphingobacteriaceae</taxon>
        <taxon>Pedobacter</taxon>
    </lineage>
</organism>
<dbReference type="OrthoDB" id="9803508at2"/>
<feature type="region of interest" description="Disordered" evidence="1">
    <location>
        <begin position="91"/>
        <end position="110"/>
    </location>
</feature>
<dbReference type="Proteomes" id="UP000248198">
    <property type="component" value="Unassembled WGS sequence"/>
</dbReference>
<accession>A0A318ULZ2</accession>
<sequence>MFSNYIDLSKFVKKEAELETGLDIWLYSLKHLSEQDDIPAHLKQTIFEKLYDVANYFNMPKEEQDMYNESLKRKWDQEAVLARKLEAGLEQGREEGMKEGREEGREEGIQEGKLEVALEMKKNGVPLQDIAKYTGLSLPELEKLS</sequence>
<reference evidence="2 3" key="1">
    <citation type="submission" date="2018-06" db="EMBL/GenBank/DDBJ databases">
        <title>Genomic Encyclopedia of Archaeal and Bacterial Type Strains, Phase II (KMG-II): from individual species to whole genera.</title>
        <authorList>
            <person name="Goeker M."/>
        </authorList>
    </citation>
    <scope>NUCLEOTIDE SEQUENCE [LARGE SCALE GENOMIC DNA]</scope>
    <source>
        <strain evidence="2 3">DSM 27372</strain>
    </source>
</reference>
<comment type="caution">
    <text evidence="2">The sequence shown here is derived from an EMBL/GenBank/DDBJ whole genome shotgun (WGS) entry which is preliminary data.</text>
</comment>